<sequence length="73" mass="8291">MVVEPRSPVRVESQIQLSADAPLRWDVDHEADTATIYIGEREEHVLRLCRESLRDLVHTCARALAEMQAGRGH</sequence>
<protein>
    <submittedName>
        <fullName evidence="1">Uncharacterized protein</fullName>
    </submittedName>
</protein>
<organism evidence="1 2">
    <name type="scientific">Kutzneria buriramensis</name>
    <dbReference type="NCBI Taxonomy" id="1045776"/>
    <lineage>
        <taxon>Bacteria</taxon>
        <taxon>Bacillati</taxon>
        <taxon>Actinomycetota</taxon>
        <taxon>Actinomycetes</taxon>
        <taxon>Pseudonocardiales</taxon>
        <taxon>Pseudonocardiaceae</taxon>
        <taxon>Kutzneria</taxon>
    </lineage>
</organism>
<dbReference type="EMBL" id="QUNO01000001">
    <property type="protein sequence ID" value="REH55456.1"/>
    <property type="molecule type" value="Genomic_DNA"/>
</dbReference>
<dbReference type="Proteomes" id="UP000256269">
    <property type="component" value="Unassembled WGS sequence"/>
</dbReference>
<dbReference type="AlphaFoldDB" id="A0A3E0IA83"/>
<gene>
    <name evidence="1" type="ORF">BCF44_101477</name>
</gene>
<name>A0A3E0IA83_9PSEU</name>
<reference evidence="1 2" key="1">
    <citation type="submission" date="2018-08" db="EMBL/GenBank/DDBJ databases">
        <title>Genomic Encyclopedia of Archaeal and Bacterial Type Strains, Phase II (KMG-II): from individual species to whole genera.</title>
        <authorList>
            <person name="Goeker M."/>
        </authorList>
    </citation>
    <scope>NUCLEOTIDE SEQUENCE [LARGE SCALE GENOMIC DNA]</scope>
    <source>
        <strain evidence="1 2">DSM 45791</strain>
    </source>
</reference>
<evidence type="ECO:0000313" key="1">
    <source>
        <dbReference type="EMBL" id="REH55456.1"/>
    </source>
</evidence>
<comment type="caution">
    <text evidence="1">The sequence shown here is derived from an EMBL/GenBank/DDBJ whole genome shotgun (WGS) entry which is preliminary data.</text>
</comment>
<proteinExistence type="predicted"/>
<accession>A0A3E0IA83</accession>
<evidence type="ECO:0000313" key="2">
    <source>
        <dbReference type="Proteomes" id="UP000256269"/>
    </source>
</evidence>
<keyword evidence="2" id="KW-1185">Reference proteome</keyword>